<proteinExistence type="predicted"/>
<evidence type="ECO:0000313" key="1">
    <source>
        <dbReference type="EMBL" id="GIY39015.1"/>
    </source>
</evidence>
<organism evidence="1 2">
    <name type="scientific">Caerostris darwini</name>
    <dbReference type="NCBI Taxonomy" id="1538125"/>
    <lineage>
        <taxon>Eukaryota</taxon>
        <taxon>Metazoa</taxon>
        <taxon>Ecdysozoa</taxon>
        <taxon>Arthropoda</taxon>
        <taxon>Chelicerata</taxon>
        <taxon>Arachnida</taxon>
        <taxon>Araneae</taxon>
        <taxon>Araneomorphae</taxon>
        <taxon>Entelegynae</taxon>
        <taxon>Araneoidea</taxon>
        <taxon>Araneidae</taxon>
        <taxon>Caerostris</taxon>
    </lineage>
</organism>
<gene>
    <name evidence="1" type="ORF">CDAR_604351</name>
</gene>
<dbReference type="EMBL" id="BPLQ01008706">
    <property type="protein sequence ID" value="GIY39015.1"/>
    <property type="molecule type" value="Genomic_DNA"/>
</dbReference>
<dbReference type="AlphaFoldDB" id="A0AAV4SY97"/>
<evidence type="ECO:0000313" key="2">
    <source>
        <dbReference type="Proteomes" id="UP001054837"/>
    </source>
</evidence>
<name>A0AAV4SY97_9ARAC</name>
<protein>
    <submittedName>
        <fullName evidence="1">Uncharacterized protein</fullName>
    </submittedName>
</protein>
<accession>A0AAV4SY97</accession>
<dbReference type="Proteomes" id="UP001054837">
    <property type="component" value="Unassembled WGS sequence"/>
</dbReference>
<keyword evidence="2" id="KW-1185">Reference proteome</keyword>
<sequence length="112" mass="12613">MKASRISRNPCQHWTNCEAAPAFCIQISLLERFCDGSSKKLEGILSQISKAKAAADEFRRSSDITALPRGSLPFSGLITPDDFGRRRRRKRENVAREMIGLAPLRFFRADSL</sequence>
<reference evidence="1 2" key="1">
    <citation type="submission" date="2021-06" db="EMBL/GenBank/DDBJ databases">
        <title>Caerostris darwini draft genome.</title>
        <authorList>
            <person name="Kono N."/>
            <person name="Arakawa K."/>
        </authorList>
    </citation>
    <scope>NUCLEOTIDE SEQUENCE [LARGE SCALE GENOMIC DNA]</scope>
</reference>
<comment type="caution">
    <text evidence="1">The sequence shown here is derived from an EMBL/GenBank/DDBJ whole genome shotgun (WGS) entry which is preliminary data.</text>
</comment>